<keyword evidence="3" id="KW-0238">DNA-binding</keyword>
<proteinExistence type="inferred from homology"/>
<dbReference type="AlphaFoldDB" id="A0A7X5U7Y6"/>
<dbReference type="InterPro" id="IPR036390">
    <property type="entry name" value="WH_DNA-bd_sf"/>
</dbReference>
<sequence>MKISLTDREADVMQVLWEQGPSLVAEVREHLPDKLAYTTVLTVLRTLQAKGYVGYEEEGRGHRYFASVKQQAARKNALQHLTDKLFRGSSELLFSHLVSDQKLSPEQISRMRKLLSERSDKEKP</sequence>
<dbReference type="Proteomes" id="UP000490980">
    <property type="component" value="Unassembled WGS sequence"/>
</dbReference>
<evidence type="ECO:0000256" key="2">
    <source>
        <dbReference type="ARBA" id="ARBA00023015"/>
    </source>
</evidence>
<protein>
    <submittedName>
        <fullName evidence="5">BlaI/MecI/CopY family transcriptional regulator</fullName>
    </submittedName>
</protein>
<name>A0A7X5U7Y6_9GAMM</name>
<dbReference type="GO" id="GO:0003677">
    <property type="term" value="F:DNA binding"/>
    <property type="evidence" value="ECO:0007669"/>
    <property type="project" value="UniProtKB-KW"/>
</dbReference>
<evidence type="ECO:0000256" key="1">
    <source>
        <dbReference type="ARBA" id="ARBA00011046"/>
    </source>
</evidence>
<dbReference type="InterPro" id="IPR005650">
    <property type="entry name" value="BlaI_family"/>
</dbReference>
<evidence type="ECO:0000256" key="3">
    <source>
        <dbReference type="ARBA" id="ARBA00023125"/>
    </source>
</evidence>
<dbReference type="RefSeq" id="WP_166946622.1">
    <property type="nucleotide sequence ID" value="NZ_CP077072.1"/>
</dbReference>
<dbReference type="Gene3D" id="1.10.4040.10">
    <property type="entry name" value="Penicillinase repressor domain"/>
    <property type="match status" value="1"/>
</dbReference>
<evidence type="ECO:0000313" key="5">
    <source>
        <dbReference type="EMBL" id="NII05521.1"/>
    </source>
</evidence>
<dbReference type="Gene3D" id="1.10.10.10">
    <property type="entry name" value="Winged helix-like DNA-binding domain superfamily/Winged helix DNA-binding domain"/>
    <property type="match status" value="1"/>
</dbReference>
<gene>
    <name evidence="5" type="ORF">HBF25_03845</name>
</gene>
<keyword evidence="6" id="KW-1185">Reference proteome</keyword>
<comment type="caution">
    <text evidence="5">The sequence shown here is derived from an EMBL/GenBank/DDBJ whole genome shotgun (WGS) entry which is preliminary data.</text>
</comment>
<comment type="similarity">
    <text evidence="1">Belongs to the BlaI transcriptional regulatory family.</text>
</comment>
<accession>A0A7X5U7Y6</accession>
<evidence type="ECO:0000313" key="6">
    <source>
        <dbReference type="Proteomes" id="UP000490980"/>
    </source>
</evidence>
<reference evidence="5 6" key="1">
    <citation type="submission" date="2020-03" db="EMBL/GenBank/DDBJ databases">
        <authorList>
            <person name="Lai Q."/>
        </authorList>
    </citation>
    <scope>NUCLEOTIDE SEQUENCE [LARGE SCALE GENOMIC DNA]</scope>
    <source>
        <strain evidence="5 6">CCUG 25036</strain>
    </source>
</reference>
<organism evidence="5 6">
    <name type="scientific">Luteibacter anthropi</name>
    <dbReference type="NCBI Taxonomy" id="564369"/>
    <lineage>
        <taxon>Bacteria</taxon>
        <taxon>Pseudomonadati</taxon>
        <taxon>Pseudomonadota</taxon>
        <taxon>Gammaproteobacteria</taxon>
        <taxon>Lysobacterales</taxon>
        <taxon>Rhodanobacteraceae</taxon>
        <taxon>Luteibacter</taxon>
    </lineage>
</organism>
<evidence type="ECO:0000256" key="4">
    <source>
        <dbReference type="ARBA" id="ARBA00023163"/>
    </source>
</evidence>
<keyword evidence="4" id="KW-0804">Transcription</keyword>
<dbReference type="EMBL" id="JAARLZ010000002">
    <property type="protein sequence ID" value="NII05521.1"/>
    <property type="molecule type" value="Genomic_DNA"/>
</dbReference>
<dbReference type="PIRSF" id="PIRSF019455">
    <property type="entry name" value="CopR_AtkY"/>
    <property type="match status" value="1"/>
</dbReference>
<dbReference type="SUPFAM" id="SSF46785">
    <property type="entry name" value="Winged helix' DNA-binding domain"/>
    <property type="match status" value="1"/>
</dbReference>
<dbReference type="Pfam" id="PF03965">
    <property type="entry name" value="Penicillinase_R"/>
    <property type="match status" value="1"/>
</dbReference>
<dbReference type="InterPro" id="IPR036388">
    <property type="entry name" value="WH-like_DNA-bd_sf"/>
</dbReference>
<keyword evidence="2" id="KW-0805">Transcription regulation</keyword>
<dbReference type="GO" id="GO:0045892">
    <property type="term" value="P:negative regulation of DNA-templated transcription"/>
    <property type="evidence" value="ECO:0007669"/>
    <property type="project" value="InterPro"/>
</dbReference>